<dbReference type="EMBL" id="OOIL02006555">
    <property type="protein sequence ID" value="VFQ97550.1"/>
    <property type="molecule type" value="Genomic_DNA"/>
</dbReference>
<dbReference type="SMART" id="SM00256">
    <property type="entry name" value="FBOX"/>
    <property type="match status" value="1"/>
</dbReference>
<dbReference type="OrthoDB" id="1295006at2759"/>
<organism evidence="3 4">
    <name type="scientific">Cuscuta campestris</name>
    <dbReference type="NCBI Taxonomy" id="132261"/>
    <lineage>
        <taxon>Eukaryota</taxon>
        <taxon>Viridiplantae</taxon>
        <taxon>Streptophyta</taxon>
        <taxon>Embryophyta</taxon>
        <taxon>Tracheophyta</taxon>
        <taxon>Spermatophyta</taxon>
        <taxon>Magnoliopsida</taxon>
        <taxon>eudicotyledons</taxon>
        <taxon>Gunneridae</taxon>
        <taxon>Pentapetalae</taxon>
        <taxon>asterids</taxon>
        <taxon>lamiids</taxon>
        <taxon>Solanales</taxon>
        <taxon>Convolvulaceae</taxon>
        <taxon>Cuscuteae</taxon>
        <taxon>Cuscuta</taxon>
        <taxon>Cuscuta subgen. Grammica</taxon>
        <taxon>Cuscuta sect. Cleistogrammica</taxon>
    </lineage>
</organism>
<name>A0A484N900_9ASTE</name>
<dbReference type="Gene3D" id="1.20.1280.50">
    <property type="match status" value="1"/>
</dbReference>
<proteinExistence type="predicted"/>
<dbReference type="PROSITE" id="PS50181">
    <property type="entry name" value="FBOX"/>
    <property type="match status" value="1"/>
</dbReference>
<dbReference type="InterPro" id="IPR036047">
    <property type="entry name" value="F-box-like_dom_sf"/>
</dbReference>
<evidence type="ECO:0000256" key="1">
    <source>
        <dbReference type="SAM" id="MobiDB-lite"/>
    </source>
</evidence>
<protein>
    <recommendedName>
        <fullName evidence="2">F-box domain-containing protein</fullName>
    </recommendedName>
</protein>
<dbReference type="PANTHER" id="PTHR35546">
    <property type="entry name" value="F-BOX PROTEIN INTERACTION DOMAIN PROTEIN-RELATED"/>
    <property type="match status" value="1"/>
</dbReference>
<keyword evidence="4" id="KW-1185">Reference proteome</keyword>
<feature type="domain" description="F-box" evidence="2">
    <location>
        <begin position="31"/>
        <end position="81"/>
    </location>
</feature>
<gene>
    <name evidence="3" type="ORF">CCAM_LOCUS39326</name>
</gene>
<dbReference type="AlphaFoldDB" id="A0A484N900"/>
<accession>A0A484N900</accession>
<dbReference type="Proteomes" id="UP000595140">
    <property type="component" value="Unassembled WGS sequence"/>
</dbReference>
<feature type="region of interest" description="Disordered" evidence="1">
    <location>
        <begin position="1"/>
        <end position="20"/>
    </location>
</feature>
<sequence length="556" mass="63236">MAGFRSRKPVGSSPTRRRHHQIPCTTTIAVINFFHGLPESLLIEILIRVPSSREANQLKLVCRRWNSLISSPCFITFFNHRRHRDSSSSSSSPSSSSSYSLVYRLRNETRLFRYRYTGRGTAQFDATRVLDLGFLPVSPSKRILVRCSCADLILCSNKNKKKTRVYFYVCNPLTRQWAALPPASAGDGEPSPAGEAVGLLSVPSPCSLCSCEDHPHRGGDDNSRHKFTVVRIPKCSPGSPVSEFNVKLYSSEEGRWRSCAVRTPRALPCRGDALTGLVAYRGMLHWLLDGHILDRLRVTTVWRRDHYVWELEDYDAGKWSLAHKIHARNRYSCVPEDLVYVTGSTNNRQSSREEDAWFSKFRAESLRHYTSFGGDDDDIHPKIASQWWPTPISPPPVKGRRRCTQTTKNFQLEFTGLKDFFHHVPGNPLDRPWMMVVWLGTKEDEVTESRRRPDREIRISYTTFAPPEFGAGPGPLRGALPPAPREEHMRASQLYNFADHDVGLPKTDEGNKEKIVDPLIDPAMELPDLSAREFVVLKKKKKKKEIIGLRELGKDQ</sequence>
<evidence type="ECO:0000259" key="2">
    <source>
        <dbReference type="PROSITE" id="PS50181"/>
    </source>
</evidence>
<dbReference type="InterPro" id="IPR055290">
    <property type="entry name" value="At3g26010-like"/>
</dbReference>
<dbReference type="SUPFAM" id="SSF81383">
    <property type="entry name" value="F-box domain"/>
    <property type="match status" value="1"/>
</dbReference>
<dbReference type="InterPro" id="IPR001810">
    <property type="entry name" value="F-box_dom"/>
</dbReference>
<dbReference type="Pfam" id="PF24750">
    <property type="entry name" value="b-prop_At3g26010-like"/>
    <property type="match status" value="1"/>
</dbReference>
<dbReference type="PANTHER" id="PTHR35546:SF119">
    <property type="entry name" value="F-BOX_KELCH-REPEAT PROTEIN"/>
    <property type="match status" value="1"/>
</dbReference>
<dbReference type="Pfam" id="PF12937">
    <property type="entry name" value="F-box-like"/>
    <property type="match status" value="1"/>
</dbReference>
<evidence type="ECO:0000313" key="3">
    <source>
        <dbReference type="EMBL" id="VFQ97550.1"/>
    </source>
</evidence>
<evidence type="ECO:0000313" key="4">
    <source>
        <dbReference type="Proteomes" id="UP000595140"/>
    </source>
</evidence>
<dbReference type="InterPro" id="IPR056592">
    <property type="entry name" value="Beta-prop_At3g26010-like"/>
</dbReference>
<reference evidence="3 4" key="1">
    <citation type="submission" date="2018-04" db="EMBL/GenBank/DDBJ databases">
        <authorList>
            <person name="Vogel A."/>
        </authorList>
    </citation>
    <scope>NUCLEOTIDE SEQUENCE [LARGE SCALE GENOMIC DNA]</scope>
</reference>